<dbReference type="EMBL" id="AZGE01000005">
    <property type="protein sequence ID" value="KRM16154.1"/>
    <property type="molecule type" value="Genomic_DNA"/>
</dbReference>
<name>A0A0R1WDK8_9LACO</name>
<dbReference type="AlphaFoldDB" id="A0A0R1WDK8"/>
<gene>
    <name evidence="1" type="ORF">FC49_GL001570</name>
</gene>
<evidence type="ECO:0000313" key="2">
    <source>
        <dbReference type="Proteomes" id="UP000050973"/>
    </source>
</evidence>
<proteinExistence type="predicted"/>
<dbReference type="PATRIC" id="fig|1423779.3.peg.1627"/>
<protein>
    <recommendedName>
        <fullName evidence="3">XkdX family protein</fullName>
    </recommendedName>
</protein>
<dbReference type="Proteomes" id="UP000050973">
    <property type="component" value="Unassembled WGS sequence"/>
</dbReference>
<dbReference type="RefSeq" id="WP_235804866.1">
    <property type="nucleotide sequence ID" value="NZ_AZGE01000005.1"/>
</dbReference>
<evidence type="ECO:0000313" key="1">
    <source>
        <dbReference type="EMBL" id="KRM16154.1"/>
    </source>
</evidence>
<accession>A0A0R1WDK8</accession>
<sequence>MGAMFDFCKIMYGTTGFDLDFYVKLGDAVLTVAGYKAITGKDYAPATTPAV</sequence>
<organism evidence="1 2">
    <name type="scientific">Limosilactobacillus oris DSM 4864</name>
    <dbReference type="NCBI Taxonomy" id="1423779"/>
    <lineage>
        <taxon>Bacteria</taxon>
        <taxon>Bacillati</taxon>
        <taxon>Bacillota</taxon>
        <taxon>Bacilli</taxon>
        <taxon>Lactobacillales</taxon>
        <taxon>Lactobacillaceae</taxon>
        <taxon>Limosilactobacillus</taxon>
    </lineage>
</organism>
<comment type="caution">
    <text evidence="1">The sequence shown here is derived from an EMBL/GenBank/DDBJ whole genome shotgun (WGS) entry which is preliminary data.</text>
</comment>
<evidence type="ECO:0008006" key="3">
    <source>
        <dbReference type="Google" id="ProtNLM"/>
    </source>
</evidence>
<reference evidence="1 2" key="1">
    <citation type="journal article" date="2015" name="Genome Announc.">
        <title>Expanding the biotechnology potential of lactobacilli through comparative genomics of 213 strains and associated genera.</title>
        <authorList>
            <person name="Sun Z."/>
            <person name="Harris H.M."/>
            <person name="McCann A."/>
            <person name="Guo C."/>
            <person name="Argimon S."/>
            <person name="Zhang W."/>
            <person name="Yang X."/>
            <person name="Jeffery I.B."/>
            <person name="Cooney J.C."/>
            <person name="Kagawa T.F."/>
            <person name="Liu W."/>
            <person name="Song Y."/>
            <person name="Salvetti E."/>
            <person name="Wrobel A."/>
            <person name="Rasinkangas P."/>
            <person name="Parkhill J."/>
            <person name="Rea M.C."/>
            <person name="O'Sullivan O."/>
            <person name="Ritari J."/>
            <person name="Douillard F.P."/>
            <person name="Paul Ross R."/>
            <person name="Yang R."/>
            <person name="Briner A.E."/>
            <person name="Felis G.E."/>
            <person name="de Vos W.M."/>
            <person name="Barrangou R."/>
            <person name="Klaenhammer T.R."/>
            <person name="Caufield P.W."/>
            <person name="Cui Y."/>
            <person name="Zhang H."/>
            <person name="O'Toole P.W."/>
        </authorList>
    </citation>
    <scope>NUCLEOTIDE SEQUENCE [LARGE SCALE GENOMIC DNA]</scope>
    <source>
        <strain evidence="1 2">DSM 4864</strain>
    </source>
</reference>